<evidence type="ECO:0000313" key="6">
    <source>
        <dbReference type="EMBL" id="PSC73715.1"/>
    </source>
</evidence>
<feature type="binding site" evidence="4">
    <location>
        <position position="387"/>
    </location>
    <ligand>
        <name>Fe cation</name>
        <dbReference type="ChEBI" id="CHEBI:24875"/>
        <note>catalytic</note>
    </ligand>
</feature>
<keyword evidence="3 4" id="KW-0408">Iron</keyword>
<dbReference type="InterPro" id="IPR004294">
    <property type="entry name" value="Carotenoid_Oase"/>
</dbReference>
<keyword evidence="7" id="KW-1185">Reference proteome</keyword>
<comment type="similarity">
    <text evidence="1">Belongs to the carotenoid oxygenase family.</text>
</comment>
<dbReference type="GO" id="GO:0010436">
    <property type="term" value="F:carotenoid dioxygenase activity"/>
    <property type="evidence" value="ECO:0007669"/>
    <property type="project" value="TreeGrafter"/>
</dbReference>
<reference evidence="6 7" key="1">
    <citation type="journal article" date="2018" name="Plant J.">
        <title>Genome sequences of Chlorella sorokiniana UTEX 1602 and Micractinium conductrix SAG 241.80: implications to maltose excretion by a green alga.</title>
        <authorList>
            <person name="Arriola M.B."/>
            <person name="Velmurugan N."/>
            <person name="Zhang Y."/>
            <person name="Plunkett M.H."/>
            <person name="Hondzo H."/>
            <person name="Barney B.M."/>
        </authorList>
    </citation>
    <scope>NUCLEOTIDE SEQUENCE [LARGE SCALE GENOMIC DNA]</scope>
    <source>
        <strain evidence="6 7">SAG 241.80</strain>
    </source>
</reference>
<sequence>MSAAQPLTAASAGGSAATTPPAALRSRPASRPAAAASPPVCSLQHCGQQHPRHTAAAAAAVPASASPPASAQQADIGSRFDQSDWDAFLRGYRSQHVEHAYWVEEGMVEGTIPAELEGTLLRNGPGLFEVGGAAIPQPFDGDGMIAMLAFQGGKAFFANRYVRTEGFVKEQAAQRLLYRGAFSVGNPAGAGLYNPFDLSVKGIANTGVVHWGGKLLALYERDLPYELSTPDLKTRGQTLPVPSKAPYFGAHYRILQESDGSRRLVAFNAEEAGQTNRINMFEYDESLKMVQRIEFELPDAAFGFFHDFLVTQNYYIFLENPMSLDLWKVATQYMLGRACIAECIAWDGGRKKTRVHLIPRPGGAAAGGADPAAGRRTFETSPFFSFHHANAFEAAAAGGGGGGAPTKVVIDTVANHDGIDFGANFETGPSYYNDDVGRGTLTRVVLDLQAGTASQHRLMDRACEFPCVAPAVTGRPHRHTYLVGSRFAGAETWGAPQAVCKVSLDPEAGVAQPCGPQAVQQDVYYPGRTCFAQEPIFVPRPGGQAEDDGWVMSLVFDADSQRTSLVILDARQLSAGPVATIKLPHMLPMGLHGSWSGQYLGPAPGQPYPTSTYDVRQGVAPEP</sequence>
<protein>
    <submittedName>
        <fullName evidence="6">Carotenoid oxygenase</fullName>
    </submittedName>
</protein>
<dbReference type="STRING" id="554055.A0A2P6VHZ7"/>
<evidence type="ECO:0000256" key="3">
    <source>
        <dbReference type="ARBA" id="ARBA00023004"/>
    </source>
</evidence>
<keyword evidence="2 4" id="KW-0479">Metal-binding</keyword>
<dbReference type="PANTHER" id="PTHR10543">
    <property type="entry name" value="BETA-CAROTENE DIOXYGENASE"/>
    <property type="match status" value="1"/>
</dbReference>
<accession>A0A2P6VHZ7</accession>
<comment type="cofactor">
    <cofactor evidence="4">
        <name>Fe(2+)</name>
        <dbReference type="ChEBI" id="CHEBI:29033"/>
    </cofactor>
    <text evidence="4">Binds 1 Fe(2+) ion per subunit.</text>
</comment>
<feature type="binding site" evidence="4">
    <location>
        <position position="306"/>
    </location>
    <ligand>
        <name>Fe cation</name>
        <dbReference type="ChEBI" id="CHEBI:24875"/>
        <note>catalytic</note>
    </ligand>
</feature>
<feature type="binding site" evidence="4">
    <location>
        <position position="592"/>
    </location>
    <ligand>
        <name>Fe cation</name>
        <dbReference type="ChEBI" id="CHEBI:24875"/>
        <note>catalytic</note>
    </ligand>
</feature>
<feature type="region of interest" description="Disordered" evidence="5">
    <location>
        <begin position="602"/>
        <end position="623"/>
    </location>
</feature>
<evidence type="ECO:0000256" key="2">
    <source>
        <dbReference type="ARBA" id="ARBA00022723"/>
    </source>
</evidence>
<evidence type="ECO:0000313" key="7">
    <source>
        <dbReference type="Proteomes" id="UP000239649"/>
    </source>
</evidence>
<evidence type="ECO:0000256" key="4">
    <source>
        <dbReference type="PIRSR" id="PIRSR604294-1"/>
    </source>
</evidence>
<gene>
    <name evidence="6" type="ORF">C2E20_3185</name>
</gene>
<proteinExistence type="inferred from homology"/>
<name>A0A2P6VHZ7_9CHLO</name>
<evidence type="ECO:0000256" key="1">
    <source>
        <dbReference type="ARBA" id="ARBA00006787"/>
    </source>
</evidence>
<feature type="compositionally biased region" description="Low complexity" evidence="5">
    <location>
        <begin position="1"/>
        <end position="39"/>
    </location>
</feature>
<evidence type="ECO:0000256" key="5">
    <source>
        <dbReference type="SAM" id="MobiDB-lite"/>
    </source>
</evidence>
<dbReference type="Pfam" id="PF03055">
    <property type="entry name" value="RPE65"/>
    <property type="match status" value="1"/>
</dbReference>
<dbReference type="EMBL" id="LHPF02000006">
    <property type="protein sequence ID" value="PSC73715.1"/>
    <property type="molecule type" value="Genomic_DNA"/>
</dbReference>
<dbReference type="OrthoDB" id="1069523at2759"/>
<organism evidence="6 7">
    <name type="scientific">Micractinium conductrix</name>
    <dbReference type="NCBI Taxonomy" id="554055"/>
    <lineage>
        <taxon>Eukaryota</taxon>
        <taxon>Viridiplantae</taxon>
        <taxon>Chlorophyta</taxon>
        <taxon>core chlorophytes</taxon>
        <taxon>Trebouxiophyceae</taxon>
        <taxon>Chlorellales</taxon>
        <taxon>Chlorellaceae</taxon>
        <taxon>Chlorella clade</taxon>
        <taxon>Micractinium</taxon>
    </lineage>
</organism>
<feature type="binding site" evidence="4">
    <location>
        <position position="251"/>
    </location>
    <ligand>
        <name>Fe cation</name>
        <dbReference type="ChEBI" id="CHEBI:24875"/>
        <note>catalytic</note>
    </ligand>
</feature>
<dbReference type="GO" id="GO:0046872">
    <property type="term" value="F:metal ion binding"/>
    <property type="evidence" value="ECO:0007669"/>
    <property type="project" value="UniProtKB-KW"/>
</dbReference>
<comment type="caution">
    <text evidence="6">The sequence shown here is derived from an EMBL/GenBank/DDBJ whole genome shotgun (WGS) entry which is preliminary data.</text>
</comment>
<feature type="region of interest" description="Disordered" evidence="5">
    <location>
        <begin position="1"/>
        <end position="77"/>
    </location>
</feature>
<dbReference type="GO" id="GO:0016121">
    <property type="term" value="P:carotene catabolic process"/>
    <property type="evidence" value="ECO:0007669"/>
    <property type="project" value="TreeGrafter"/>
</dbReference>
<dbReference type="Proteomes" id="UP000239649">
    <property type="component" value="Unassembled WGS sequence"/>
</dbReference>
<dbReference type="PANTHER" id="PTHR10543:SF138">
    <property type="entry name" value="CAROTENOID OXYGENASE"/>
    <property type="match status" value="1"/>
</dbReference>
<dbReference type="AlphaFoldDB" id="A0A2P6VHZ7"/>
<feature type="compositionally biased region" description="Low complexity" evidence="5">
    <location>
        <begin position="55"/>
        <end position="74"/>
    </location>
</feature>